<dbReference type="STRING" id="1009370.ALO_15572"/>
<protein>
    <recommendedName>
        <fullName evidence="4">OstA family protein</fullName>
    </recommendedName>
</protein>
<dbReference type="Pfam" id="PF06835">
    <property type="entry name" value="LptC"/>
    <property type="match status" value="1"/>
</dbReference>
<feature type="chain" id="PRO_5038520200" description="OstA family protein" evidence="1">
    <location>
        <begin position="29"/>
        <end position="480"/>
    </location>
</feature>
<dbReference type="PANTHER" id="PTHR30189">
    <property type="entry name" value="LPS-ASSEMBLY PROTEIN"/>
    <property type="match status" value="1"/>
</dbReference>
<keyword evidence="1" id="KW-0732">Signal</keyword>
<reference evidence="2 3" key="1">
    <citation type="journal article" date="2011" name="EMBO J.">
        <title>Structural diversity of bacterial flagellar motors.</title>
        <authorList>
            <person name="Chen S."/>
            <person name="Beeby M."/>
            <person name="Murphy G.E."/>
            <person name="Leadbetter J.R."/>
            <person name="Hendrixson D.R."/>
            <person name="Briegel A."/>
            <person name="Li Z."/>
            <person name="Shi J."/>
            <person name="Tocheva E.I."/>
            <person name="Muller A."/>
            <person name="Dobro M.J."/>
            <person name="Jensen G.J."/>
        </authorList>
    </citation>
    <scope>NUCLEOTIDE SEQUENCE [LARGE SCALE GENOMIC DNA]</scope>
    <source>
        <strain evidence="2 3">DSM 6540</strain>
    </source>
</reference>
<dbReference type="RefSeq" id="WP_004097296.1">
    <property type="nucleotide sequence ID" value="NZ_AFGF01000157.1"/>
</dbReference>
<gene>
    <name evidence="2" type="ORF">ALO_15572</name>
</gene>
<dbReference type="EMBL" id="AFGF01000157">
    <property type="protein sequence ID" value="EGO62914.1"/>
    <property type="molecule type" value="Genomic_DNA"/>
</dbReference>
<dbReference type="AlphaFoldDB" id="F7NLY8"/>
<dbReference type="PANTHER" id="PTHR30189:SF1">
    <property type="entry name" value="LPS-ASSEMBLY PROTEIN LPTD"/>
    <property type="match status" value="1"/>
</dbReference>
<name>F7NLY8_9FIRM</name>
<comment type="caution">
    <text evidence="2">The sequence shown here is derived from an EMBL/GenBank/DDBJ whole genome shotgun (WGS) entry which is preliminary data.</text>
</comment>
<dbReference type="Proteomes" id="UP000003240">
    <property type="component" value="Unassembled WGS sequence"/>
</dbReference>
<keyword evidence="3" id="KW-1185">Reference proteome</keyword>
<accession>F7NLY8</accession>
<feature type="signal peptide" evidence="1">
    <location>
        <begin position="1"/>
        <end position="28"/>
    </location>
</feature>
<dbReference type="InterPro" id="IPR010664">
    <property type="entry name" value="LipoPS_assembly_LptC-rel"/>
</dbReference>
<dbReference type="GO" id="GO:0009279">
    <property type="term" value="C:cell outer membrane"/>
    <property type="evidence" value="ECO:0007669"/>
    <property type="project" value="TreeGrafter"/>
</dbReference>
<dbReference type="InterPro" id="IPR050218">
    <property type="entry name" value="LptD"/>
</dbReference>
<evidence type="ECO:0000313" key="2">
    <source>
        <dbReference type="EMBL" id="EGO62914.1"/>
    </source>
</evidence>
<dbReference type="Gene3D" id="2.60.450.10">
    <property type="entry name" value="Lipopolysaccharide (LPS) transport protein A like domain"/>
    <property type="match status" value="1"/>
</dbReference>
<proteinExistence type="predicted"/>
<dbReference type="GO" id="GO:1990351">
    <property type="term" value="C:transporter complex"/>
    <property type="evidence" value="ECO:0007669"/>
    <property type="project" value="TreeGrafter"/>
</dbReference>
<sequence>MCRKRKVALGILALMIVFGQNVSEPVSAQATKQDEKKVAPGSGAAQNAPIEIEADQVYFSEESGEMYARGNVKIKQNQDTILTDYIQGNTQETRIWVDGSATITQPALNLTGNGIDYNYGARTGTIRNAAGTVYKDVSPAGDGQGRKQYISGQNIQLAPGYIVANDGTLTGCPAKIPDYHISAKKIEIWPNERIVAHDVTFWIKQTKVFKMRRYEKDLNEPESSFPRIGYQSDNGLYIKQHLEYGLTDNLSAFTNLAYYTKAYFKPDVGLKWRQPGYTTTLRAGEYYDGDYWIKKEPELKIALDRRRIGESPVSYTISALYGKWSEDTKESWHQDYGIYFSHDAIPLSSDQSLNLYLGTGFNHVRESYDDSTNNIYRYDATLRKSWSPRFSTWVAYHHVENNHSLFKYGSSSLLKAFDSGFSYQIDRLNKFSYSQRYDLDSQSLYDQDYTLSRNLHCWTMDVTYRAKREQWKLDVHTLHF</sequence>
<dbReference type="OrthoDB" id="1629906at2"/>
<organism evidence="2 3">
    <name type="scientific">Acetonema longum DSM 6540</name>
    <dbReference type="NCBI Taxonomy" id="1009370"/>
    <lineage>
        <taxon>Bacteria</taxon>
        <taxon>Bacillati</taxon>
        <taxon>Bacillota</taxon>
        <taxon>Negativicutes</taxon>
        <taxon>Acetonemataceae</taxon>
        <taxon>Acetonema</taxon>
    </lineage>
</organism>
<evidence type="ECO:0000256" key="1">
    <source>
        <dbReference type="SAM" id="SignalP"/>
    </source>
</evidence>
<evidence type="ECO:0000313" key="3">
    <source>
        <dbReference type="Proteomes" id="UP000003240"/>
    </source>
</evidence>
<evidence type="ECO:0008006" key="4">
    <source>
        <dbReference type="Google" id="ProtNLM"/>
    </source>
</evidence>
<dbReference type="eggNOG" id="COG1452">
    <property type="taxonomic scope" value="Bacteria"/>
</dbReference>